<sequence>MSKTEYEKSLILIQALLHCHPPRIEDILSMNPELVTPDLLSVTNEVVGNLLQLGMVDRANFLHGFRQQISQADNT</sequence>
<dbReference type="RefSeq" id="WP_281007190.1">
    <property type="nucleotide sequence ID" value="NZ_JAYGIE010000081.1"/>
</dbReference>
<accession>A0ABU5TKU2</accession>
<protein>
    <submittedName>
        <fullName evidence="1">Uncharacterized protein</fullName>
    </submittedName>
</protein>
<evidence type="ECO:0000313" key="1">
    <source>
        <dbReference type="EMBL" id="MEA5478960.1"/>
    </source>
</evidence>
<gene>
    <name evidence="1" type="ORF">VB774_15145</name>
</gene>
<dbReference type="Proteomes" id="UP001301388">
    <property type="component" value="Unassembled WGS sequence"/>
</dbReference>
<name>A0ABU5TKU2_9CYAN</name>
<organism evidence="1 2">
    <name type="scientific">Pseudanabaena galeata UHCC 0370</name>
    <dbReference type="NCBI Taxonomy" id="3110310"/>
    <lineage>
        <taxon>Bacteria</taxon>
        <taxon>Bacillati</taxon>
        <taxon>Cyanobacteriota</taxon>
        <taxon>Cyanophyceae</taxon>
        <taxon>Pseudanabaenales</taxon>
        <taxon>Pseudanabaenaceae</taxon>
        <taxon>Pseudanabaena</taxon>
    </lineage>
</organism>
<keyword evidence="2" id="KW-1185">Reference proteome</keyword>
<comment type="caution">
    <text evidence="1">The sequence shown here is derived from an EMBL/GenBank/DDBJ whole genome shotgun (WGS) entry which is preliminary data.</text>
</comment>
<dbReference type="EMBL" id="JAYGIE010000081">
    <property type="protein sequence ID" value="MEA5478960.1"/>
    <property type="molecule type" value="Genomic_DNA"/>
</dbReference>
<proteinExistence type="predicted"/>
<evidence type="ECO:0000313" key="2">
    <source>
        <dbReference type="Proteomes" id="UP001301388"/>
    </source>
</evidence>
<reference evidence="1 2" key="1">
    <citation type="submission" date="2023-12" db="EMBL/GenBank/DDBJ databases">
        <title>Baltic Sea Cyanobacteria.</title>
        <authorList>
            <person name="Delbaje E."/>
            <person name="Fewer D.P."/>
            <person name="Shishido T.K."/>
        </authorList>
    </citation>
    <scope>NUCLEOTIDE SEQUENCE [LARGE SCALE GENOMIC DNA]</scope>
    <source>
        <strain evidence="1 2">UHCC 0370</strain>
    </source>
</reference>